<dbReference type="SUPFAM" id="SSF52172">
    <property type="entry name" value="CheY-like"/>
    <property type="match status" value="1"/>
</dbReference>
<evidence type="ECO:0000256" key="4">
    <source>
        <dbReference type="ARBA" id="ARBA00023125"/>
    </source>
</evidence>
<feature type="modified residue" description="4-aspartylphosphate" evidence="6">
    <location>
        <position position="51"/>
    </location>
</feature>
<dbReference type="SUPFAM" id="SSF46894">
    <property type="entry name" value="C-terminal effector domain of the bipartite response regulators"/>
    <property type="match status" value="1"/>
</dbReference>
<evidence type="ECO:0000259" key="9">
    <source>
        <dbReference type="PROSITE" id="PS51755"/>
    </source>
</evidence>
<sequence>MKLLIIEDEHLLAETMMAYLNKEGYQCEWVDNLEKAKTKSWDYEYDCLVVDVNLPDGKGFEVVKQLKEMRSDCGIIIISAKHALDDKIYGLEIGADDYLTKPFDLVELNARIKSILRRRNFNAQNTIVFNEIEVFPNDKNVKVNNEFIKLTKKEYDLLLYFITNLHRVIPKSSIAEHLWGDQMDMADSYDFIYSHLKNLRKKILKKNGKDYIQTVYGVGYKFTDE</sequence>
<dbReference type="RefSeq" id="WP_148868581.1">
    <property type="nucleotide sequence ID" value="NZ_VNIA01000001.1"/>
</dbReference>
<dbReference type="SMART" id="SM00448">
    <property type="entry name" value="REC"/>
    <property type="match status" value="1"/>
</dbReference>
<evidence type="ECO:0000256" key="3">
    <source>
        <dbReference type="ARBA" id="ARBA00023015"/>
    </source>
</evidence>
<evidence type="ECO:0000256" key="7">
    <source>
        <dbReference type="PROSITE-ProRule" id="PRU01091"/>
    </source>
</evidence>
<dbReference type="PROSITE" id="PS50110">
    <property type="entry name" value="RESPONSE_REGULATORY"/>
    <property type="match status" value="1"/>
</dbReference>
<feature type="domain" description="Response regulatory" evidence="8">
    <location>
        <begin position="2"/>
        <end position="116"/>
    </location>
</feature>
<protein>
    <submittedName>
        <fullName evidence="10">DNA-binding response OmpR family regulator</fullName>
    </submittedName>
</protein>
<keyword evidence="5" id="KW-0804">Transcription</keyword>
<reference evidence="10 11" key="1">
    <citation type="submission" date="2019-07" db="EMBL/GenBank/DDBJ databases">
        <title>Genomic Encyclopedia of Type Strains, Phase IV (KMG-IV): sequencing the most valuable type-strain genomes for metagenomic binning, comparative biology and taxonomic classification.</title>
        <authorList>
            <person name="Goeker M."/>
        </authorList>
    </citation>
    <scope>NUCLEOTIDE SEQUENCE [LARGE SCALE GENOMIC DNA]</scope>
    <source>
        <strain evidence="10 11">DSM 18961</strain>
    </source>
</reference>
<dbReference type="EMBL" id="VNIA01000001">
    <property type="protein sequence ID" value="TYP99881.1"/>
    <property type="molecule type" value="Genomic_DNA"/>
</dbReference>
<dbReference type="PANTHER" id="PTHR48111">
    <property type="entry name" value="REGULATOR OF RPOS"/>
    <property type="match status" value="1"/>
</dbReference>
<keyword evidence="4 7" id="KW-0238">DNA-binding</keyword>
<dbReference type="Pfam" id="PF00486">
    <property type="entry name" value="Trans_reg_C"/>
    <property type="match status" value="1"/>
</dbReference>
<dbReference type="Gene3D" id="6.10.250.690">
    <property type="match status" value="1"/>
</dbReference>
<keyword evidence="2" id="KW-0902">Two-component regulatory system</keyword>
<proteinExistence type="predicted"/>
<dbReference type="GO" id="GO:0005829">
    <property type="term" value="C:cytosol"/>
    <property type="evidence" value="ECO:0007669"/>
    <property type="project" value="TreeGrafter"/>
</dbReference>
<dbReference type="GO" id="GO:0000156">
    <property type="term" value="F:phosphorelay response regulator activity"/>
    <property type="evidence" value="ECO:0007669"/>
    <property type="project" value="TreeGrafter"/>
</dbReference>
<feature type="DNA-binding region" description="OmpR/PhoB-type" evidence="7">
    <location>
        <begin position="124"/>
        <end position="224"/>
    </location>
</feature>
<accession>A0A5S5DVK3</accession>
<dbReference type="InterPro" id="IPR001789">
    <property type="entry name" value="Sig_transdc_resp-reg_receiver"/>
</dbReference>
<dbReference type="PANTHER" id="PTHR48111:SF22">
    <property type="entry name" value="REGULATOR OF RPOS"/>
    <property type="match status" value="1"/>
</dbReference>
<dbReference type="InterPro" id="IPR001867">
    <property type="entry name" value="OmpR/PhoB-type_DNA-bd"/>
</dbReference>
<evidence type="ECO:0000313" key="11">
    <source>
        <dbReference type="Proteomes" id="UP000323136"/>
    </source>
</evidence>
<evidence type="ECO:0000256" key="1">
    <source>
        <dbReference type="ARBA" id="ARBA00022553"/>
    </source>
</evidence>
<dbReference type="GO" id="GO:0000976">
    <property type="term" value="F:transcription cis-regulatory region binding"/>
    <property type="evidence" value="ECO:0007669"/>
    <property type="project" value="TreeGrafter"/>
</dbReference>
<dbReference type="InterPro" id="IPR011006">
    <property type="entry name" value="CheY-like_superfamily"/>
</dbReference>
<dbReference type="Gene3D" id="1.10.10.10">
    <property type="entry name" value="Winged helix-like DNA-binding domain superfamily/Winged helix DNA-binding domain"/>
    <property type="match status" value="1"/>
</dbReference>
<dbReference type="InterPro" id="IPR039420">
    <property type="entry name" value="WalR-like"/>
</dbReference>
<dbReference type="CDD" id="cd00383">
    <property type="entry name" value="trans_reg_C"/>
    <property type="match status" value="1"/>
</dbReference>
<dbReference type="AlphaFoldDB" id="A0A5S5DVK3"/>
<evidence type="ECO:0000256" key="5">
    <source>
        <dbReference type="ARBA" id="ARBA00023163"/>
    </source>
</evidence>
<dbReference type="GO" id="GO:0006355">
    <property type="term" value="P:regulation of DNA-templated transcription"/>
    <property type="evidence" value="ECO:0007669"/>
    <property type="project" value="InterPro"/>
</dbReference>
<gene>
    <name evidence="10" type="ORF">C7447_101488</name>
</gene>
<keyword evidence="11" id="KW-1185">Reference proteome</keyword>
<dbReference type="SMART" id="SM00862">
    <property type="entry name" value="Trans_reg_C"/>
    <property type="match status" value="1"/>
</dbReference>
<dbReference type="Gene3D" id="3.40.50.2300">
    <property type="match status" value="1"/>
</dbReference>
<dbReference type="OrthoDB" id="9790442at2"/>
<evidence type="ECO:0000313" key="10">
    <source>
        <dbReference type="EMBL" id="TYP99881.1"/>
    </source>
</evidence>
<evidence type="ECO:0000259" key="8">
    <source>
        <dbReference type="PROSITE" id="PS50110"/>
    </source>
</evidence>
<dbReference type="Proteomes" id="UP000323136">
    <property type="component" value="Unassembled WGS sequence"/>
</dbReference>
<evidence type="ECO:0000256" key="6">
    <source>
        <dbReference type="PROSITE-ProRule" id="PRU00169"/>
    </source>
</evidence>
<keyword evidence="3" id="KW-0805">Transcription regulation</keyword>
<name>A0A5S5DVK3_9FLAO</name>
<feature type="domain" description="OmpR/PhoB-type" evidence="9">
    <location>
        <begin position="124"/>
        <end position="224"/>
    </location>
</feature>
<dbReference type="InterPro" id="IPR036388">
    <property type="entry name" value="WH-like_DNA-bd_sf"/>
</dbReference>
<organism evidence="10 11">
    <name type="scientific">Tenacibaculum adriaticum</name>
    <dbReference type="NCBI Taxonomy" id="413713"/>
    <lineage>
        <taxon>Bacteria</taxon>
        <taxon>Pseudomonadati</taxon>
        <taxon>Bacteroidota</taxon>
        <taxon>Flavobacteriia</taxon>
        <taxon>Flavobacteriales</taxon>
        <taxon>Flavobacteriaceae</taxon>
        <taxon>Tenacibaculum</taxon>
    </lineage>
</organism>
<comment type="caution">
    <text evidence="10">The sequence shown here is derived from an EMBL/GenBank/DDBJ whole genome shotgun (WGS) entry which is preliminary data.</text>
</comment>
<dbReference type="PROSITE" id="PS51755">
    <property type="entry name" value="OMPR_PHOB"/>
    <property type="match status" value="1"/>
</dbReference>
<dbReference type="Pfam" id="PF00072">
    <property type="entry name" value="Response_reg"/>
    <property type="match status" value="1"/>
</dbReference>
<dbReference type="InterPro" id="IPR016032">
    <property type="entry name" value="Sig_transdc_resp-reg_C-effctor"/>
</dbReference>
<keyword evidence="1 6" id="KW-0597">Phosphoprotein</keyword>
<dbReference type="GO" id="GO:0032993">
    <property type="term" value="C:protein-DNA complex"/>
    <property type="evidence" value="ECO:0007669"/>
    <property type="project" value="TreeGrafter"/>
</dbReference>
<evidence type="ECO:0000256" key="2">
    <source>
        <dbReference type="ARBA" id="ARBA00023012"/>
    </source>
</evidence>